<name>A0ABP8ENV5_9MICO</name>
<dbReference type="SUPFAM" id="SSF55781">
    <property type="entry name" value="GAF domain-like"/>
    <property type="match status" value="1"/>
</dbReference>
<dbReference type="Pfam" id="PF03861">
    <property type="entry name" value="ANTAR"/>
    <property type="match status" value="1"/>
</dbReference>
<keyword evidence="3" id="KW-0805">Transcription regulation</keyword>
<feature type="domain" description="ANTAR" evidence="5">
    <location>
        <begin position="165"/>
        <end position="226"/>
    </location>
</feature>
<protein>
    <submittedName>
        <fullName evidence="6">GAF and ANTAR domain-containing protein</fullName>
    </submittedName>
</protein>
<evidence type="ECO:0000259" key="5">
    <source>
        <dbReference type="PROSITE" id="PS50921"/>
    </source>
</evidence>
<dbReference type="RefSeq" id="WP_345036290.1">
    <property type="nucleotide sequence ID" value="NZ_BAABBA010000001.1"/>
</dbReference>
<organism evidence="6 7">
    <name type="scientific">Georgenia daeguensis</name>
    <dbReference type="NCBI Taxonomy" id="908355"/>
    <lineage>
        <taxon>Bacteria</taxon>
        <taxon>Bacillati</taxon>
        <taxon>Actinomycetota</taxon>
        <taxon>Actinomycetes</taxon>
        <taxon>Micrococcales</taxon>
        <taxon>Bogoriellaceae</taxon>
        <taxon>Georgenia</taxon>
    </lineage>
</organism>
<evidence type="ECO:0000256" key="4">
    <source>
        <dbReference type="ARBA" id="ARBA00023163"/>
    </source>
</evidence>
<gene>
    <name evidence="6" type="ORF">GCM10022262_00380</name>
</gene>
<sequence>MYDHDLFVETTAGFSEKLLSHYEIDEVLYDLGDRLRRLFSLAGSGVTLGTNGQLHAVAAVPADVGHLERFQEERQDGPCVDAYRAGEVVAVPDLTSEHRWPEYRRTAANLGLRAVAGVPMRLGDRTVGALNMYHHDAREWPEGDLEAARVLANMATGYLINASSLARQSLLAQQLQHALDSRVVIEQAKGILAQADGITVDAAFERLRHYARSRGVKVREVASAVVSLDLRL</sequence>
<dbReference type="SMART" id="SM00065">
    <property type="entry name" value="GAF"/>
    <property type="match status" value="1"/>
</dbReference>
<evidence type="ECO:0000256" key="3">
    <source>
        <dbReference type="ARBA" id="ARBA00023015"/>
    </source>
</evidence>
<accession>A0ABP8ENV5</accession>
<keyword evidence="2" id="KW-0418">Kinase</keyword>
<comment type="caution">
    <text evidence="6">The sequence shown here is derived from an EMBL/GenBank/DDBJ whole genome shotgun (WGS) entry which is preliminary data.</text>
</comment>
<dbReference type="InterPro" id="IPR011006">
    <property type="entry name" value="CheY-like_superfamily"/>
</dbReference>
<dbReference type="InterPro" id="IPR029016">
    <property type="entry name" value="GAF-like_dom_sf"/>
</dbReference>
<dbReference type="Proteomes" id="UP001499841">
    <property type="component" value="Unassembled WGS sequence"/>
</dbReference>
<evidence type="ECO:0000256" key="2">
    <source>
        <dbReference type="ARBA" id="ARBA00022777"/>
    </source>
</evidence>
<dbReference type="Pfam" id="PF01590">
    <property type="entry name" value="GAF"/>
    <property type="match status" value="1"/>
</dbReference>
<evidence type="ECO:0000313" key="7">
    <source>
        <dbReference type="Proteomes" id="UP001499841"/>
    </source>
</evidence>
<dbReference type="InterPro" id="IPR005561">
    <property type="entry name" value="ANTAR"/>
</dbReference>
<evidence type="ECO:0000313" key="6">
    <source>
        <dbReference type="EMBL" id="GAA4285679.1"/>
    </source>
</evidence>
<dbReference type="InterPro" id="IPR003018">
    <property type="entry name" value="GAF"/>
</dbReference>
<dbReference type="EMBL" id="BAABBA010000001">
    <property type="protein sequence ID" value="GAA4285679.1"/>
    <property type="molecule type" value="Genomic_DNA"/>
</dbReference>
<dbReference type="InterPro" id="IPR012074">
    <property type="entry name" value="GAF_ANTAR"/>
</dbReference>
<dbReference type="SUPFAM" id="SSF52172">
    <property type="entry name" value="CheY-like"/>
    <property type="match status" value="1"/>
</dbReference>
<keyword evidence="1" id="KW-0808">Transferase</keyword>
<dbReference type="Gene3D" id="1.10.10.10">
    <property type="entry name" value="Winged helix-like DNA-binding domain superfamily/Winged helix DNA-binding domain"/>
    <property type="match status" value="1"/>
</dbReference>
<reference evidence="7" key="1">
    <citation type="journal article" date="2019" name="Int. J. Syst. Evol. Microbiol.">
        <title>The Global Catalogue of Microorganisms (GCM) 10K type strain sequencing project: providing services to taxonomists for standard genome sequencing and annotation.</title>
        <authorList>
            <consortium name="The Broad Institute Genomics Platform"/>
            <consortium name="The Broad Institute Genome Sequencing Center for Infectious Disease"/>
            <person name="Wu L."/>
            <person name="Ma J."/>
        </authorList>
    </citation>
    <scope>NUCLEOTIDE SEQUENCE [LARGE SCALE GENOMIC DNA]</scope>
    <source>
        <strain evidence="7">JCM 17459</strain>
    </source>
</reference>
<keyword evidence="4" id="KW-0804">Transcription</keyword>
<dbReference type="InterPro" id="IPR036388">
    <property type="entry name" value="WH-like_DNA-bd_sf"/>
</dbReference>
<dbReference type="SMART" id="SM01012">
    <property type="entry name" value="ANTAR"/>
    <property type="match status" value="1"/>
</dbReference>
<evidence type="ECO:0000256" key="1">
    <source>
        <dbReference type="ARBA" id="ARBA00022679"/>
    </source>
</evidence>
<dbReference type="PROSITE" id="PS50921">
    <property type="entry name" value="ANTAR"/>
    <property type="match status" value="1"/>
</dbReference>
<dbReference type="Gene3D" id="3.30.450.40">
    <property type="match status" value="1"/>
</dbReference>
<dbReference type="PIRSF" id="PIRSF036625">
    <property type="entry name" value="GAF_ANTAR"/>
    <property type="match status" value="1"/>
</dbReference>
<keyword evidence="7" id="KW-1185">Reference proteome</keyword>
<proteinExistence type="predicted"/>